<dbReference type="STRING" id="34508.A0A4U8UJ07"/>
<dbReference type="Pfam" id="PF17919">
    <property type="entry name" value="RT_RNaseH_2"/>
    <property type="match status" value="1"/>
</dbReference>
<dbReference type="InterPro" id="IPR043502">
    <property type="entry name" value="DNA/RNA_pol_sf"/>
</dbReference>
<proteinExistence type="predicted"/>
<organism evidence="3 4">
    <name type="scientific">Steinernema carpocapsae</name>
    <name type="common">Entomopathogenic nematode</name>
    <dbReference type="NCBI Taxonomy" id="34508"/>
    <lineage>
        <taxon>Eukaryota</taxon>
        <taxon>Metazoa</taxon>
        <taxon>Ecdysozoa</taxon>
        <taxon>Nematoda</taxon>
        <taxon>Chromadorea</taxon>
        <taxon>Rhabditida</taxon>
        <taxon>Tylenchina</taxon>
        <taxon>Panagrolaimomorpha</taxon>
        <taxon>Strongyloidoidea</taxon>
        <taxon>Steinernematidae</taxon>
        <taxon>Steinernema</taxon>
    </lineage>
</organism>
<name>A0A4U8UJ07_STECR</name>
<evidence type="ECO:0000259" key="2">
    <source>
        <dbReference type="Pfam" id="PF17919"/>
    </source>
</evidence>
<comment type="caution">
    <text evidence="3">The sequence shown here is derived from an EMBL/GenBank/DDBJ whole genome shotgun (WGS) entry which is preliminary data.</text>
</comment>
<dbReference type="Proteomes" id="UP000298663">
    <property type="component" value="Unassembled WGS sequence"/>
</dbReference>
<dbReference type="SUPFAM" id="SSF56672">
    <property type="entry name" value="DNA/RNA polymerases"/>
    <property type="match status" value="1"/>
</dbReference>
<keyword evidence="4" id="KW-1185">Reference proteome</keyword>
<reference evidence="3 4" key="2">
    <citation type="journal article" date="2019" name="G3 (Bethesda)">
        <title>Hybrid Assembly of the Genome of the Entomopathogenic Nematode Steinernema carpocapsae Identifies the X-Chromosome.</title>
        <authorList>
            <person name="Serra L."/>
            <person name="Macchietto M."/>
            <person name="Macias-Munoz A."/>
            <person name="McGill C.J."/>
            <person name="Rodriguez I.M."/>
            <person name="Rodriguez B."/>
            <person name="Murad R."/>
            <person name="Mortazavi A."/>
        </authorList>
    </citation>
    <scope>NUCLEOTIDE SEQUENCE [LARGE SCALE GENOMIC DNA]</scope>
    <source>
        <strain evidence="3 4">ALL</strain>
    </source>
</reference>
<dbReference type="OrthoDB" id="5920491at2759"/>
<feature type="domain" description="Reverse transcriptase/retrotransposon-derived protein RNase H-like" evidence="2">
    <location>
        <begin position="149"/>
        <end position="246"/>
    </location>
</feature>
<dbReference type="PANTHER" id="PTHR37984">
    <property type="entry name" value="PROTEIN CBG26694"/>
    <property type="match status" value="1"/>
</dbReference>
<dbReference type="PANTHER" id="PTHR37984:SF5">
    <property type="entry name" value="PROTEIN NYNRIN-LIKE"/>
    <property type="match status" value="1"/>
</dbReference>
<protein>
    <recommendedName>
        <fullName evidence="2">Reverse transcriptase/retrotransposon-derived protein RNase H-like domain-containing protein</fullName>
    </recommendedName>
</protein>
<accession>A0A4U8UJ07</accession>
<dbReference type="EMBL" id="AZBU02000001">
    <property type="protein sequence ID" value="TMS32696.1"/>
    <property type="molecule type" value="Genomic_DNA"/>
</dbReference>
<dbReference type="AlphaFoldDB" id="A0A4U8UJ07"/>
<reference evidence="3 4" key="1">
    <citation type="journal article" date="2015" name="Genome Biol.">
        <title>Comparative genomics of Steinernema reveals deeply conserved gene regulatory networks.</title>
        <authorList>
            <person name="Dillman A.R."/>
            <person name="Macchietto M."/>
            <person name="Porter C.F."/>
            <person name="Rogers A."/>
            <person name="Williams B."/>
            <person name="Antoshechkin I."/>
            <person name="Lee M.M."/>
            <person name="Goodwin Z."/>
            <person name="Lu X."/>
            <person name="Lewis E.E."/>
            <person name="Goodrich-Blair H."/>
            <person name="Stock S.P."/>
            <person name="Adams B.J."/>
            <person name="Sternberg P.W."/>
            <person name="Mortazavi A."/>
        </authorList>
    </citation>
    <scope>NUCLEOTIDE SEQUENCE [LARGE SCALE GENOMIC DNA]</scope>
    <source>
        <strain evidence="3 4">ALL</strain>
    </source>
</reference>
<dbReference type="CDD" id="cd09274">
    <property type="entry name" value="RNase_HI_RT_Ty3"/>
    <property type="match status" value="1"/>
</dbReference>
<sequence length="272" mass="30707">MNRSESFEAIIGFLSRIFGSPSRSDSSTLLGRLTKNDSYPTDKRSTVRLNPISIKYPAEYPAFAADSICLYMGHSRGPKHREGIRSRTSQEPFKIGLKMHMCPSPLLLSSLSVSLKMADKEHFPSTRKPGDSRGNDKELGFTLRHRYADQETAFRAIRSRLSEKETLAHYDPDETLVLATDASDYGLGAAVYHRYADLFEKVIAYASRALTKAEKNYAQIDKEAHRLGIVFGVEKFKQYLYGRKFLLTDHKPLLSIFWPKNGHSSGDYTDGP</sequence>
<keyword evidence="1" id="KW-0511">Multifunctional enzyme</keyword>
<dbReference type="GO" id="GO:0003824">
    <property type="term" value="F:catalytic activity"/>
    <property type="evidence" value="ECO:0007669"/>
    <property type="project" value="UniProtKB-KW"/>
</dbReference>
<evidence type="ECO:0000313" key="4">
    <source>
        <dbReference type="Proteomes" id="UP000298663"/>
    </source>
</evidence>
<dbReference type="InterPro" id="IPR041577">
    <property type="entry name" value="RT_RNaseH_2"/>
</dbReference>
<evidence type="ECO:0000313" key="3">
    <source>
        <dbReference type="EMBL" id="TMS32696.1"/>
    </source>
</evidence>
<gene>
    <name evidence="3" type="ORF">L596_000504</name>
</gene>
<evidence type="ECO:0000256" key="1">
    <source>
        <dbReference type="ARBA" id="ARBA00023268"/>
    </source>
</evidence>
<dbReference type="InterPro" id="IPR050951">
    <property type="entry name" value="Retrovirus_Pol_polyprotein"/>
</dbReference>